<evidence type="ECO:0000256" key="1">
    <source>
        <dbReference type="SAM" id="MobiDB-lite"/>
    </source>
</evidence>
<reference evidence="2 3" key="1">
    <citation type="journal article" date="2012" name="J. Bacteriol.">
        <title>Genome Sequence of Fibrella aestuarina BUZ 2T, a Filamentous Marine Bacterium.</title>
        <authorList>
            <person name="Filippini M."/>
            <person name="Qi W."/>
            <person name="Blom J."/>
            <person name="Goesmann A."/>
            <person name="Smits T.H."/>
            <person name="Bagheri H.C."/>
        </authorList>
    </citation>
    <scope>NUCLEOTIDE SEQUENCE [LARGE SCALE GENOMIC DNA]</scope>
    <source>
        <strain evidence="3">BUZ 2T</strain>
    </source>
</reference>
<dbReference type="HOGENOM" id="CLU_1466132_0_0_10"/>
<dbReference type="KEGG" id="fae:FAES_4639"/>
<evidence type="ECO:0000313" key="3">
    <source>
        <dbReference type="Proteomes" id="UP000011058"/>
    </source>
</evidence>
<accession>I0KET5</accession>
<dbReference type="STRING" id="1166018.FAES_4639"/>
<gene>
    <name evidence="2" type="ORF">FAES_4639</name>
</gene>
<evidence type="ECO:0000313" key="2">
    <source>
        <dbReference type="EMBL" id="CCH02638.1"/>
    </source>
</evidence>
<sequence>MILNQANRHLPVRHQKPLAFRNPIRGYLLAVLVVFGVLGCQHTRQDSATSTPTDTGSVAVTDDTVPSPSTRNDGATGDTVRVSLGKEASPLTLTMRSDSLHPTVICALQVAEAGTLLAQLVPSEKDQNIRFSQIYLPNGTTDGPFGQTLTYPLKQAGLVRLRMSPSQMASGPSAGTFTIKLQLK</sequence>
<dbReference type="Proteomes" id="UP000011058">
    <property type="component" value="Chromosome"/>
</dbReference>
<dbReference type="OrthoDB" id="1255149at2"/>
<feature type="region of interest" description="Disordered" evidence="1">
    <location>
        <begin position="44"/>
        <end position="78"/>
    </location>
</feature>
<feature type="compositionally biased region" description="Polar residues" evidence="1">
    <location>
        <begin position="46"/>
        <end position="73"/>
    </location>
</feature>
<protein>
    <submittedName>
        <fullName evidence="2">Uncharacterized protein</fullName>
    </submittedName>
</protein>
<keyword evidence="3" id="KW-1185">Reference proteome</keyword>
<dbReference type="AlphaFoldDB" id="I0KET5"/>
<name>I0KET5_9BACT</name>
<organism evidence="2 3">
    <name type="scientific">Fibrella aestuarina BUZ 2</name>
    <dbReference type="NCBI Taxonomy" id="1166018"/>
    <lineage>
        <taxon>Bacteria</taxon>
        <taxon>Pseudomonadati</taxon>
        <taxon>Bacteroidota</taxon>
        <taxon>Cytophagia</taxon>
        <taxon>Cytophagales</taxon>
        <taxon>Spirosomataceae</taxon>
        <taxon>Fibrella</taxon>
    </lineage>
</organism>
<dbReference type="RefSeq" id="WP_015333737.1">
    <property type="nucleotide sequence ID" value="NC_020054.1"/>
</dbReference>
<dbReference type="eggNOG" id="ENOG5033GY6">
    <property type="taxonomic scope" value="Bacteria"/>
</dbReference>
<dbReference type="EMBL" id="HE796683">
    <property type="protein sequence ID" value="CCH02638.1"/>
    <property type="molecule type" value="Genomic_DNA"/>
</dbReference>
<proteinExistence type="predicted"/>